<evidence type="ECO:0000313" key="2">
    <source>
        <dbReference type="EMBL" id="TKD08315.1"/>
    </source>
</evidence>
<evidence type="ECO:0000256" key="1">
    <source>
        <dbReference type="SAM" id="MobiDB-lite"/>
    </source>
</evidence>
<protein>
    <submittedName>
        <fullName evidence="2">DUF2064 domain-containing protein</fullName>
    </submittedName>
</protein>
<dbReference type="EMBL" id="SSMQ01000014">
    <property type="protein sequence ID" value="TKD08315.1"/>
    <property type="molecule type" value="Genomic_DNA"/>
</dbReference>
<reference evidence="2 3" key="1">
    <citation type="submission" date="2019-04" db="EMBL/GenBank/DDBJ databases">
        <authorList>
            <person name="Li Y."/>
            <person name="Wang J."/>
        </authorList>
    </citation>
    <scope>NUCLEOTIDE SEQUENCE [LARGE SCALE GENOMIC DNA]</scope>
    <source>
        <strain evidence="2 3">DSM 14668</strain>
    </source>
</reference>
<dbReference type="Proteomes" id="UP000309215">
    <property type="component" value="Unassembled WGS sequence"/>
</dbReference>
<dbReference type="OrthoDB" id="9798250at2"/>
<name>A0A4U1JCX8_9BACT</name>
<dbReference type="InterPro" id="IPR018641">
    <property type="entry name" value="Trfase_1_rSAM/seldom-assoc"/>
</dbReference>
<accession>A0A4U1JCX8</accession>
<dbReference type="PANTHER" id="PTHR36529:SF1">
    <property type="entry name" value="GLYCOSYLTRANSFERASE"/>
    <property type="match status" value="1"/>
</dbReference>
<comment type="caution">
    <text evidence="2">The sequence shown here is derived from an EMBL/GenBank/DDBJ whole genome shotgun (WGS) entry which is preliminary data.</text>
</comment>
<dbReference type="InterPro" id="IPR029044">
    <property type="entry name" value="Nucleotide-diphossugar_trans"/>
</dbReference>
<feature type="region of interest" description="Disordered" evidence="1">
    <location>
        <begin position="88"/>
        <end position="149"/>
    </location>
</feature>
<dbReference type="AlphaFoldDB" id="A0A4U1JCX8"/>
<evidence type="ECO:0000313" key="3">
    <source>
        <dbReference type="Proteomes" id="UP000309215"/>
    </source>
</evidence>
<sequence length="403" mass="42919">MSARAKRSDGMYEGSLSSSFVKPSMSGCAYTLSVSVRSLRSRSMPCRSVTERSDRKPEIASVTAEAITLSSMKTKEIPIATSRMVDMDTATSSPAGTPCRGPPGAPAPHDRGRRADTLMVSEDPPRRNRGRDKERPHSGAALESTSSRLAKDTKLVVRRGVADHRARPTVRPQRLALGVLARAPIAGTAKPRLSPPLSPEAAAEFASALLGDALNMLAILPMAYRAVLSVSDEESAALQKLMPGRWQHVVSAGTTSVEQRLGHGLAHLFTSGAEAAVIVTTDAPFMPLDEIFEGLLWLAAKRKRLLLGPTGPGGLYLLGTTQPEPALFDGVDWTSPGVLERATKRAAELGLETQLLKPTYEIDTPEDLDRFARDLTSGTGGPGTAVPACAAFLARTGLRPLNR</sequence>
<organism evidence="2 3">
    <name type="scientific">Polyangium fumosum</name>
    <dbReference type="NCBI Taxonomy" id="889272"/>
    <lineage>
        <taxon>Bacteria</taxon>
        <taxon>Pseudomonadati</taxon>
        <taxon>Myxococcota</taxon>
        <taxon>Polyangia</taxon>
        <taxon>Polyangiales</taxon>
        <taxon>Polyangiaceae</taxon>
        <taxon>Polyangium</taxon>
    </lineage>
</organism>
<gene>
    <name evidence="2" type="ORF">E8A74_15425</name>
</gene>
<proteinExistence type="predicted"/>
<dbReference type="PANTHER" id="PTHR36529">
    <property type="entry name" value="SLL1095 PROTEIN"/>
    <property type="match status" value="1"/>
</dbReference>
<feature type="compositionally biased region" description="Basic and acidic residues" evidence="1">
    <location>
        <begin position="123"/>
        <end position="137"/>
    </location>
</feature>
<dbReference type="Gene3D" id="3.90.550.10">
    <property type="entry name" value="Spore Coat Polysaccharide Biosynthesis Protein SpsA, Chain A"/>
    <property type="match status" value="1"/>
</dbReference>
<dbReference type="Pfam" id="PF09837">
    <property type="entry name" value="DUF2064"/>
    <property type="match status" value="1"/>
</dbReference>
<dbReference type="SUPFAM" id="SSF53448">
    <property type="entry name" value="Nucleotide-diphospho-sugar transferases"/>
    <property type="match status" value="1"/>
</dbReference>
<keyword evidence="3" id="KW-1185">Reference proteome</keyword>